<gene>
    <name evidence="1" type="ORF">SAMN04488112_11326</name>
</gene>
<evidence type="ECO:0008006" key="3">
    <source>
        <dbReference type="Google" id="ProtNLM"/>
    </source>
</evidence>
<proteinExistence type="predicted"/>
<dbReference type="OrthoDB" id="9790372at2"/>
<evidence type="ECO:0000313" key="2">
    <source>
        <dbReference type="Proteomes" id="UP000199387"/>
    </source>
</evidence>
<evidence type="ECO:0000313" key="1">
    <source>
        <dbReference type="EMBL" id="SDC67505.1"/>
    </source>
</evidence>
<dbReference type="PANTHER" id="PTHR34374:SF1">
    <property type="entry name" value="LARGE RIBOSOMAL RNA SUBUNIT ACCUMULATION PROTEIN YCED HOMOLOG 1, CHLOROPLASTIC"/>
    <property type="match status" value="1"/>
</dbReference>
<dbReference type="RefSeq" id="WP_091570653.1">
    <property type="nucleotide sequence ID" value="NZ_FMZA01000013.1"/>
</dbReference>
<protein>
    <recommendedName>
        <fullName evidence="3">DUF177 domain-containing protein</fullName>
    </recommendedName>
</protein>
<name>A0A1G6NK33_9BACL</name>
<reference evidence="1 2" key="1">
    <citation type="submission" date="2016-10" db="EMBL/GenBank/DDBJ databases">
        <authorList>
            <person name="de Groot N.N."/>
        </authorList>
    </citation>
    <scope>NUCLEOTIDE SEQUENCE [LARGE SCALE GENOMIC DNA]</scope>
    <source>
        <strain evidence="1 2">DSM 45514</strain>
    </source>
</reference>
<dbReference type="PANTHER" id="PTHR34374">
    <property type="entry name" value="LARGE RIBOSOMAL RNA SUBUNIT ACCUMULATION PROTEIN YCED HOMOLOG 1, CHLOROPLASTIC"/>
    <property type="match status" value="1"/>
</dbReference>
<accession>A0A1G6NK33</accession>
<dbReference type="Proteomes" id="UP000199387">
    <property type="component" value="Unassembled WGS sequence"/>
</dbReference>
<dbReference type="EMBL" id="FMZA01000013">
    <property type="protein sequence ID" value="SDC67505.1"/>
    <property type="molecule type" value="Genomic_DNA"/>
</dbReference>
<organism evidence="1 2">
    <name type="scientific">Melghirimyces thermohalophilus</name>
    <dbReference type="NCBI Taxonomy" id="1236220"/>
    <lineage>
        <taxon>Bacteria</taxon>
        <taxon>Bacillati</taxon>
        <taxon>Bacillota</taxon>
        <taxon>Bacilli</taxon>
        <taxon>Bacillales</taxon>
        <taxon>Thermoactinomycetaceae</taxon>
        <taxon>Melghirimyces</taxon>
    </lineage>
</organism>
<dbReference type="STRING" id="1236220.SAMN04488112_11326"/>
<keyword evidence="2" id="KW-1185">Reference proteome</keyword>
<dbReference type="InterPro" id="IPR003772">
    <property type="entry name" value="YceD"/>
</dbReference>
<dbReference type="Pfam" id="PF02620">
    <property type="entry name" value="YceD"/>
    <property type="match status" value="1"/>
</dbReference>
<dbReference type="AlphaFoldDB" id="A0A1G6NK33"/>
<sequence>MLLRFREVKAQSEPVEQKGQVKLDNVVQEHPDLVRLDSVEVKITAWKDAELYHLHGRQSANAVLRCSRCLTDVEETLSSDWHEVFTDDASRLEQDSDEEIHLIDVNQPTDLTPYIREALVLSIPFAPLCREDCKGLCPTCGTNWNEATCHCDNRKVDPRLAKLGELLKRDD</sequence>